<evidence type="ECO:0000313" key="5">
    <source>
        <dbReference type="EMBL" id="EGV64619.1"/>
    </source>
</evidence>
<keyword evidence="2 5" id="KW-0689">Ribosomal protein</keyword>
<evidence type="ECO:0000256" key="3">
    <source>
        <dbReference type="ARBA" id="ARBA00023274"/>
    </source>
</evidence>
<dbReference type="STRING" id="590646.G3B289"/>
<dbReference type="AlphaFoldDB" id="G3B289"/>
<dbReference type="Proteomes" id="UP000000707">
    <property type="component" value="Unassembled WGS sequence"/>
</dbReference>
<dbReference type="EMBL" id="GL996515">
    <property type="protein sequence ID" value="EGV64619.1"/>
    <property type="molecule type" value="Genomic_DNA"/>
</dbReference>
<dbReference type="GeneID" id="18246940"/>
<evidence type="ECO:0000256" key="2">
    <source>
        <dbReference type="ARBA" id="ARBA00022980"/>
    </source>
</evidence>
<dbReference type="Gene3D" id="3.40.50.790">
    <property type="match status" value="1"/>
</dbReference>
<accession>G3B289</accession>
<feature type="region of interest" description="Disordered" evidence="4">
    <location>
        <begin position="27"/>
        <end position="46"/>
    </location>
</feature>
<dbReference type="InterPro" id="IPR016095">
    <property type="entry name" value="Ribosomal_uL1_3-a/b-sand"/>
</dbReference>
<dbReference type="OrthoDB" id="1747252at2759"/>
<feature type="compositionally biased region" description="Basic residues" evidence="4">
    <location>
        <begin position="32"/>
        <end position="44"/>
    </location>
</feature>
<dbReference type="InterPro" id="IPR002143">
    <property type="entry name" value="Ribosomal_uL1"/>
</dbReference>
<dbReference type="PANTHER" id="PTHR36427">
    <property type="entry name" value="54S RIBOSOMAL PROTEIN L1, MITOCHONDRIAL"/>
    <property type="match status" value="1"/>
</dbReference>
<protein>
    <submittedName>
        <fullName evidence="5">Ribosomal protein L1</fullName>
    </submittedName>
</protein>
<dbReference type="SUPFAM" id="SSF56808">
    <property type="entry name" value="Ribosomal protein L1"/>
    <property type="match status" value="1"/>
</dbReference>
<dbReference type="GO" id="GO:0005762">
    <property type="term" value="C:mitochondrial large ribosomal subunit"/>
    <property type="evidence" value="ECO:0007669"/>
    <property type="project" value="TreeGrafter"/>
</dbReference>
<dbReference type="PIRSF" id="PIRSF002155">
    <property type="entry name" value="Ribosomal_L1"/>
    <property type="match status" value="1"/>
</dbReference>
<dbReference type="GO" id="GO:0006412">
    <property type="term" value="P:translation"/>
    <property type="evidence" value="ECO:0007669"/>
    <property type="project" value="InterPro"/>
</dbReference>
<keyword evidence="6" id="KW-1185">Reference proteome</keyword>
<sequence>MFNFLKSFGQGTVRSLSTSSILRAPRADPKKQLKKTIKDKRRNKQNPALHPLYMDIPKALRYLRSAEIGEQASKSTISLLITVIPERGSKPLSGLLKLPNPVSSSKILVFSNDPIQMNVDTSSFLMGGTELVGQIADGKVDVSGFTHSYATLDVLPELKSIQRILGPKNLMCMPRKGNVADATELPTLIESNMGTMPFKQTDRHLSFPIARCDFSDKKVLENITEASKTIHSLQPPGTKKPNLIGQTVISSTKGPGIVINFNN</sequence>
<dbReference type="GO" id="GO:0003735">
    <property type="term" value="F:structural constituent of ribosome"/>
    <property type="evidence" value="ECO:0007669"/>
    <property type="project" value="InterPro"/>
</dbReference>
<reference evidence="5 6" key="1">
    <citation type="journal article" date="2011" name="Proc. Natl. Acad. Sci. U.S.A.">
        <title>Comparative genomics of xylose-fermenting fungi for enhanced biofuel production.</title>
        <authorList>
            <person name="Wohlbach D.J."/>
            <person name="Kuo A."/>
            <person name="Sato T.K."/>
            <person name="Potts K.M."/>
            <person name="Salamov A.A."/>
            <person name="LaButti K.M."/>
            <person name="Sun H."/>
            <person name="Clum A."/>
            <person name="Pangilinan J.L."/>
            <person name="Lindquist E.A."/>
            <person name="Lucas S."/>
            <person name="Lapidus A."/>
            <person name="Jin M."/>
            <person name="Gunawan C."/>
            <person name="Balan V."/>
            <person name="Dale B.E."/>
            <person name="Jeffries T.W."/>
            <person name="Zinkel R."/>
            <person name="Barry K.W."/>
            <person name="Grigoriev I.V."/>
            <person name="Gasch A.P."/>
        </authorList>
    </citation>
    <scope>NUCLEOTIDE SEQUENCE [LARGE SCALE GENOMIC DNA]</scope>
    <source>
        <strain evidence="6">ATCC 10573 / BCRC 21748 / CBS 615 / JCM 9827 / NBRC 10315 / NRRL Y-1498 / VKM Y-70</strain>
    </source>
</reference>
<dbReference type="PANTHER" id="PTHR36427:SF3">
    <property type="entry name" value="LARGE RIBOSOMAL SUBUNIT PROTEIN UL1M"/>
    <property type="match status" value="1"/>
</dbReference>
<dbReference type="RefSeq" id="XP_006685425.1">
    <property type="nucleotide sequence ID" value="XM_006685362.1"/>
</dbReference>
<evidence type="ECO:0000256" key="4">
    <source>
        <dbReference type="SAM" id="MobiDB-lite"/>
    </source>
</evidence>
<dbReference type="Gene3D" id="3.30.190.20">
    <property type="match status" value="1"/>
</dbReference>
<dbReference type="HOGENOM" id="CLU_062853_1_1_1"/>
<dbReference type="InterPro" id="IPR023674">
    <property type="entry name" value="Ribosomal_uL1-like"/>
</dbReference>
<dbReference type="KEGG" id="cten:18246940"/>
<gene>
    <name evidence="5" type="ORF">CANTEDRAFT_113399</name>
</gene>
<name>G3B289_CANTC</name>
<dbReference type="eggNOG" id="KOG1569">
    <property type="taxonomic scope" value="Eukaryota"/>
</dbReference>
<comment type="similarity">
    <text evidence="1">Belongs to the universal ribosomal protein uL1 family.</text>
</comment>
<dbReference type="InterPro" id="IPR028364">
    <property type="entry name" value="Ribosomal_uL1/biogenesis"/>
</dbReference>
<keyword evidence="3" id="KW-0687">Ribonucleoprotein</keyword>
<organism evidence="6">
    <name type="scientific">Candida tenuis (strain ATCC 10573 / BCRC 21748 / CBS 615 / JCM 9827 / NBRC 10315 / NRRL Y-1498 / VKM Y-70)</name>
    <name type="common">Yeast</name>
    <name type="synonym">Yamadazyma tenuis</name>
    <dbReference type="NCBI Taxonomy" id="590646"/>
    <lineage>
        <taxon>Eukaryota</taxon>
        <taxon>Fungi</taxon>
        <taxon>Dikarya</taxon>
        <taxon>Ascomycota</taxon>
        <taxon>Saccharomycotina</taxon>
        <taxon>Pichiomycetes</taxon>
        <taxon>Debaryomycetaceae</taxon>
        <taxon>Yamadazyma</taxon>
    </lineage>
</organism>
<proteinExistence type="inferred from homology"/>
<evidence type="ECO:0000256" key="1">
    <source>
        <dbReference type="ARBA" id="ARBA00010531"/>
    </source>
</evidence>
<evidence type="ECO:0000313" key="6">
    <source>
        <dbReference type="Proteomes" id="UP000000707"/>
    </source>
</evidence>
<dbReference type="GO" id="GO:0003723">
    <property type="term" value="F:RNA binding"/>
    <property type="evidence" value="ECO:0007669"/>
    <property type="project" value="InterPro"/>
</dbReference>
<dbReference type="Pfam" id="PF00687">
    <property type="entry name" value="Ribosomal_L1"/>
    <property type="match status" value="1"/>
</dbReference>